<dbReference type="PANTHER" id="PTHR42939:SF1">
    <property type="entry name" value="ABC TRANSPORTER ATP-BINDING PROTEIN ALBC-RELATED"/>
    <property type="match status" value="1"/>
</dbReference>
<dbReference type="AlphaFoldDB" id="A0A645E3N0"/>
<proteinExistence type="predicted"/>
<dbReference type="InterPro" id="IPR027417">
    <property type="entry name" value="P-loop_NTPase"/>
</dbReference>
<dbReference type="PANTHER" id="PTHR42939">
    <property type="entry name" value="ABC TRANSPORTER ATP-BINDING PROTEIN ALBC-RELATED"/>
    <property type="match status" value="1"/>
</dbReference>
<sequence length="101" mass="10888">MTQRLAIARALLHSPSVLLLDEPFSGLDVDSSHTVEEILRDFRSNEGAVLYIAHDFDTVARLADQASILMAGKLTPALPLAGVSGDDLRKHYQKICGGTDA</sequence>
<dbReference type="InterPro" id="IPR051782">
    <property type="entry name" value="ABC_Transporter_VariousFunc"/>
</dbReference>
<dbReference type="GO" id="GO:0005524">
    <property type="term" value="F:ATP binding"/>
    <property type="evidence" value="ECO:0007669"/>
    <property type="project" value="UniProtKB-KW"/>
</dbReference>
<dbReference type="EMBL" id="VSSQ01042703">
    <property type="protein sequence ID" value="MPM96317.1"/>
    <property type="molecule type" value="Genomic_DNA"/>
</dbReference>
<keyword evidence="2" id="KW-0547">Nucleotide-binding</keyword>
<evidence type="ECO:0000256" key="3">
    <source>
        <dbReference type="ARBA" id="ARBA00022840"/>
    </source>
</evidence>
<evidence type="ECO:0000256" key="1">
    <source>
        <dbReference type="ARBA" id="ARBA00022448"/>
    </source>
</evidence>
<evidence type="ECO:0000313" key="4">
    <source>
        <dbReference type="EMBL" id="MPM96317.1"/>
    </source>
</evidence>
<name>A0A645E3N0_9ZZZZ</name>
<protein>
    <submittedName>
        <fullName evidence="4">Vitamin B12 import ATP-binding protein BtuD</fullName>
    </submittedName>
</protein>
<accession>A0A645E3N0</accession>
<keyword evidence="3 4" id="KW-0067">ATP-binding</keyword>
<keyword evidence="1" id="KW-0813">Transport</keyword>
<comment type="caution">
    <text evidence="4">The sequence shown here is derived from an EMBL/GenBank/DDBJ whole genome shotgun (WGS) entry which is preliminary data.</text>
</comment>
<organism evidence="4">
    <name type="scientific">bioreactor metagenome</name>
    <dbReference type="NCBI Taxonomy" id="1076179"/>
    <lineage>
        <taxon>unclassified sequences</taxon>
        <taxon>metagenomes</taxon>
        <taxon>ecological metagenomes</taxon>
    </lineage>
</organism>
<reference evidence="4" key="1">
    <citation type="submission" date="2019-08" db="EMBL/GenBank/DDBJ databases">
        <authorList>
            <person name="Kucharzyk K."/>
            <person name="Murdoch R.W."/>
            <person name="Higgins S."/>
            <person name="Loffler F."/>
        </authorList>
    </citation>
    <scope>NUCLEOTIDE SEQUENCE</scope>
</reference>
<evidence type="ECO:0000256" key="2">
    <source>
        <dbReference type="ARBA" id="ARBA00022741"/>
    </source>
</evidence>
<dbReference type="SUPFAM" id="SSF52540">
    <property type="entry name" value="P-loop containing nucleoside triphosphate hydrolases"/>
    <property type="match status" value="1"/>
</dbReference>
<dbReference type="Gene3D" id="3.40.50.300">
    <property type="entry name" value="P-loop containing nucleotide triphosphate hydrolases"/>
    <property type="match status" value="1"/>
</dbReference>
<gene>
    <name evidence="4" type="primary">btuD_281</name>
    <name evidence="4" type="ORF">SDC9_143475</name>
</gene>